<dbReference type="EMBL" id="LUCM01001389">
    <property type="protein sequence ID" value="KAA0198991.1"/>
    <property type="molecule type" value="Genomic_DNA"/>
</dbReference>
<keyword evidence="10" id="KW-0539">Nucleus</keyword>
<feature type="domain" description="RING-type" evidence="12">
    <location>
        <begin position="9"/>
        <end position="48"/>
    </location>
</feature>
<evidence type="ECO:0000256" key="6">
    <source>
        <dbReference type="ARBA" id="ARBA00022763"/>
    </source>
</evidence>
<dbReference type="InterPro" id="IPR051657">
    <property type="entry name" value="RNF168/RNF169_E3_ubiq-ligase"/>
</dbReference>
<dbReference type="OrthoDB" id="426657at2759"/>
<evidence type="ECO:0000313" key="14">
    <source>
        <dbReference type="Proteomes" id="UP000728185"/>
    </source>
</evidence>
<dbReference type="InterPro" id="IPR013083">
    <property type="entry name" value="Znf_RING/FYVE/PHD"/>
</dbReference>
<evidence type="ECO:0000256" key="8">
    <source>
        <dbReference type="ARBA" id="ARBA00022786"/>
    </source>
</evidence>
<keyword evidence="6" id="KW-0227">DNA damage</keyword>
<evidence type="ECO:0000256" key="11">
    <source>
        <dbReference type="PROSITE-ProRule" id="PRU00175"/>
    </source>
</evidence>
<dbReference type="PANTHER" id="PTHR23328:SF0">
    <property type="entry name" value="RING-TYPE DOMAIN-CONTAINING PROTEIN"/>
    <property type="match status" value="1"/>
</dbReference>
<evidence type="ECO:0000256" key="1">
    <source>
        <dbReference type="ARBA" id="ARBA00000900"/>
    </source>
</evidence>
<gene>
    <name evidence="13" type="ORF">FBUS_11269</name>
</gene>
<evidence type="ECO:0000256" key="3">
    <source>
        <dbReference type="ARBA" id="ARBA00012483"/>
    </source>
</evidence>
<accession>A0A8E0S654</accession>
<keyword evidence="9" id="KW-0862">Zinc</keyword>
<reference evidence="13" key="1">
    <citation type="submission" date="2019-05" db="EMBL/GenBank/DDBJ databases">
        <title>Annotation for the trematode Fasciolopsis buski.</title>
        <authorList>
            <person name="Choi Y.-J."/>
        </authorList>
    </citation>
    <scope>NUCLEOTIDE SEQUENCE</scope>
    <source>
        <strain evidence="13">HT</strain>
        <tissue evidence="13">Whole worm</tissue>
    </source>
</reference>
<dbReference type="GO" id="GO:0035861">
    <property type="term" value="C:site of double-strand break"/>
    <property type="evidence" value="ECO:0007669"/>
    <property type="project" value="TreeGrafter"/>
</dbReference>
<dbReference type="SMART" id="SM00184">
    <property type="entry name" value="RING"/>
    <property type="match status" value="1"/>
</dbReference>
<evidence type="ECO:0000256" key="10">
    <source>
        <dbReference type="ARBA" id="ARBA00023242"/>
    </source>
</evidence>
<evidence type="ECO:0000256" key="7">
    <source>
        <dbReference type="ARBA" id="ARBA00022771"/>
    </source>
</evidence>
<dbReference type="GO" id="GO:0031491">
    <property type="term" value="F:nucleosome binding"/>
    <property type="evidence" value="ECO:0007669"/>
    <property type="project" value="TreeGrafter"/>
</dbReference>
<name>A0A8E0S654_9TREM</name>
<dbReference type="PROSITE" id="PS00518">
    <property type="entry name" value="ZF_RING_1"/>
    <property type="match status" value="1"/>
</dbReference>
<dbReference type="EC" id="2.3.2.27" evidence="3"/>
<dbReference type="GO" id="GO:0005634">
    <property type="term" value="C:nucleus"/>
    <property type="evidence" value="ECO:0007669"/>
    <property type="project" value="UniProtKB-SubCell"/>
</dbReference>
<comment type="subcellular location">
    <subcellularLocation>
        <location evidence="2">Nucleus</location>
    </subcellularLocation>
</comment>
<evidence type="ECO:0000256" key="4">
    <source>
        <dbReference type="ARBA" id="ARBA00022679"/>
    </source>
</evidence>
<dbReference type="AlphaFoldDB" id="A0A8E0S654"/>
<evidence type="ECO:0000256" key="9">
    <source>
        <dbReference type="ARBA" id="ARBA00022833"/>
    </source>
</evidence>
<dbReference type="GO" id="GO:0061630">
    <property type="term" value="F:ubiquitin protein ligase activity"/>
    <property type="evidence" value="ECO:0007669"/>
    <property type="project" value="UniProtKB-EC"/>
</dbReference>
<dbReference type="GO" id="GO:0008270">
    <property type="term" value="F:zinc ion binding"/>
    <property type="evidence" value="ECO:0007669"/>
    <property type="project" value="UniProtKB-KW"/>
</dbReference>
<evidence type="ECO:0000259" key="12">
    <source>
        <dbReference type="PROSITE" id="PS50089"/>
    </source>
</evidence>
<keyword evidence="4" id="KW-0808">Transferase</keyword>
<evidence type="ECO:0000313" key="13">
    <source>
        <dbReference type="EMBL" id="KAA0198991.1"/>
    </source>
</evidence>
<keyword evidence="7 11" id="KW-0863">Zinc-finger</keyword>
<dbReference type="PANTHER" id="PTHR23328">
    <property type="entry name" value="RING-TYPE DOMAIN-CONTAINING PROTEIN"/>
    <property type="match status" value="1"/>
</dbReference>
<protein>
    <recommendedName>
        <fullName evidence="3">RING-type E3 ubiquitin transferase</fullName>
        <ecNumber evidence="3">2.3.2.27</ecNumber>
    </recommendedName>
</protein>
<dbReference type="Gene3D" id="3.30.40.10">
    <property type="entry name" value="Zinc/RING finger domain, C3HC4 (zinc finger)"/>
    <property type="match status" value="1"/>
</dbReference>
<evidence type="ECO:0000256" key="5">
    <source>
        <dbReference type="ARBA" id="ARBA00022723"/>
    </source>
</evidence>
<dbReference type="InterPro" id="IPR017907">
    <property type="entry name" value="Znf_RING_CS"/>
</dbReference>
<dbReference type="InterPro" id="IPR001841">
    <property type="entry name" value="Znf_RING"/>
</dbReference>
<organism evidence="13 14">
    <name type="scientific">Fasciolopsis buskii</name>
    <dbReference type="NCBI Taxonomy" id="27845"/>
    <lineage>
        <taxon>Eukaryota</taxon>
        <taxon>Metazoa</taxon>
        <taxon>Spiralia</taxon>
        <taxon>Lophotrochozoa</taxon>
        <taxon>Platyhelminthes</taxon>
        <taxon>Trematoda</taxon>
        <taxon>Digenea</taxon>
        <taxon>Plagiorchiida</taxon>
        <taxon>Echinostomata</taxon>
        <taxon>Echinostomatoidea</taxon>
        <taxon>Fasciolidae</taxon>
        <taxon>Fasciolopsis</taxon>
    </lineage>
</organism>
<comment type="caution">
    <text evidence="13">The sequence shown here is derived from an EMBL/GenBank/DDBJ whole genome shotgun (WGS) entry which is preliminary data.</text>
</comment>
<evidence type="ECO:0000256" key="2">
    <source>
        <dbReference type="ARBA" id="ARBA00004123"/>
    </source>
</evidence>
<sequence length="269" mass="30960">MSTEDKVTCPICLGLFYRPVMLPCAHEFCRECILNAFEHTSFQCPVCRYRLSNWLRKVKNIDSAVDLNKENHLRHLFPDYYREKELGKSPMLSASEQHFLRNINAEGARHREGIPAIQGEVHSEYLRQMEKEAQIRAMEEKRNEEASLALALQLLAEDSITEDGLTTTDALDPRIMDHKNSPLSPSKTVASSSQISVQVPITQRNELPHRRTLLDYAVYKETNSSSSTNDQVSRDAEFARKLESKYRKVTSLALIRGRTRSRTSRVRHR</sequence>
<keyword evidence="8" id="KW-0833">Ubl conjugation pathway</keyword>
<dbReference type="Pfam" id="PF13923">
    <property type="entry name" value="zf-C3HC4_2"/>
    <property type="match status" value="1"/>
</dbReference>
<dbReference type="SUPFAM" id="SSF57850">
    <property type="entry name" value="RING/U-box"/>
    <property type="match status" value="1"/>
</dbReference>
<dbReference type="GO" id="GO:0006302">
    <property type="term" value="P:double-strand break repair"/>
    <property type="evidence" value="ECO:0007669"/>
    <property type="project" value="TreeGrafter"/>
</dbReference>
<comment type="catalytic activity">
    <reaction evidence="1">
        <text>S-ubiquitinyl-[E2 ubiquitin-conjugating enzyme]-L-cysteine + [acceptor protein]-L-lysine = [E2 ubiquitin-conjugating enzyme]-L-cysteine + N(6)-ubiquitinyl-[acceptor protein]-L-lysine.</text>
        <dbReference type="EC" id="2.3.2.27"/>
    </reaction>
</comment>
<keyword evidence="14" id="KW-1185">Reference proteome</keyword>
<keyword evidence="5" id="KW-0479">Metal-binding</keyword>
<dbReference type="PROSITE" id="PS50089">
    <property type="entry name" value="ZF_RING_2"/>
    <property type="match status" value="1"/>
</dbReference>
<proteinExistence type="predicted"/>
<dbReference type="Proteomes" id="UP000728185">
    <property type="component" value="Unassembled WGS sequence"/>
</dbReference>